<proteinExistence type="predicted"/>
<feature type="transmembrane region" description="Helical" evidence="1">
    <location>
        <begin position="73"/>
        <end position="96"/>
    </location>
</feature>
<keyword evidence="1" id="KW-0812">Transmembrane</keyword>
<reference evidence="2" key="1">
    <citation type="submission" date="2011-01" db="EMBL/GenBank/DDBJ databases">
        <title>The Genome Sequence of Nematocida parisii strain ERTm3.</title>
        <authorList>
            <consortium name="The Broad Institute Genome Sequencing Platform"/>
            <consortium name="The Broad Institute Genome Sequencing Center for Infectious Disease"/>
            <person name="Cuomo C."/>
            <person name="Troemel E."/>
            <person name="Young S.K."/>
            <person name="Zeng Q."/>
            <person name="Gargeya S."/>
            <person name="Fitzgerald M."/>
            <person name="Haas B."/>
            <person name="Abouelleil A."/>
            <person name="Alvarado L."/>
            <person name="Arachchi H.M."/>
            <person name="Berlin A."/>
            <person name="Chapman S.B."/>
            <person name="Gearin G."/>
            <person name="Goldberg J."/>
            <person name="Griggs A."/>
            <person name="Gujja S."/>
            <person name="Hansen M."/>
            <person name="Heiman D."/>
            <person name="Howarth C."/>
            <person name="Larimer J."/>
            <person name="Lui A."/>
            <person name="MacDonald P.J.P."/>
            <person name="McCowen C."/>
            <person name="Montmayeur A."/>
            <person name="Murphy C."/>
            <person name="Neiman D."/>
            <person name="Pearson M."/>
            <person name="Priest M."/>
            <person name="Roberts A."/>
            <person name="Saif S."/>
            <person name="Shea T."/>
            <person name="Sisk P."/>
            <person name="Stolte C."/>
            <person name="Sykes S."/>
            <person name="Wortman J."/>
            <person name="Nusbaum C."/>
            <person name="Birren B."/>
        </authorList>
    </citation>
    <scope>NUCLEOTIDE SEQUENCE</scope>
    <source>
        <strain evidence="2">ERTm3</strain>
    </source>
</reference>
<dbReference type="EMBL" id="GL870878">
    <property type="protein sequence ID" value="EIJ88657.1"/>
    <property type="molecule type" value="Genomic_DNA"/>
</dbReference>
<feature type="transmembrane region" description="Helical" evidence="1">
    <location>
        <begin position="145"/>
        <end position="166"/>
    </location>
</feature>
<dbReference type="OMA" id="FLGCMQL"/>
<sequence length="358" mass="41312">MDIVKREEAIPMNMRYLILLASFLTLPVFVAEQRLLKEKYILCSFVGYMIGPYLALVPISYKIRFMIGSACSMAPYFFSFIPTIQAFLLGLIVSYYRLVVDLFCLSLCVKTKKKRVVILSNVIAGWMSFLAFFSFRFWPLAASTLCTPFVTIVCACFGTFISYRFIIETPEEIFKRYTEAEQKSDAYEDLYRCIVHINGAEELNIDEFREDYRSFLNEKTQIETNGTLRERVTAIALSINVSFIYIAFQRAAGIENKFGLYRLFLGCMQLISWSLKYTYESGSIYVSLIPPFSLFFVCISTNNNEDMLLAFIMLFGTGFVRSIPPSHTLTYVEMALSRSTQYIFVTIVFLVLVFFFLN</sequence>
<feature type="transmembrane region" description="Helical" evidence="1">
    <location>
        <begin position="232"/>
        <end position="248"/>
    </location>
</feature>
<dbReference type="VEuPathDB" id="MicrosporidiaDB:NEQG_01347"/>
<keyword evidence="1" id="KW-1133">Transmembrane helix</keyword>
<feature type="transmembrane region" description="Helical" evidence="1">
    <location>
        <begin position="283"/>
        <end position="300"/>
    </location>
</feature>
<feature type="transmembrane region" description="Helical" evidence="1">
    <location>
        <begin position="339"/>
        <end position="357"/>
    </location>
</feature>
<feature type="transmembrane region" description="Helical" evidence="1">
    <location>
        <begin position="40"/>
        <end position="61"/>
    </location>
</feature>
<dbReference type="OrthoDB" id="2187225at2759"/>
<accession>I3EHG0</accession>
<evidence type="ECO:0000313" key="3">
    <source>
        <dbReference type="Proteomes" id="UP000002872"/>
    </source>
</evidence>
<keyword evidence="1" id="KW-0472">Membrane</keyword>
<feature type="transmembrane region" description="Helical" evidence="1">
    <location>
        <begin position="307"/>
        <end position="324"/>
    </location>
</feature>
<name>I3EHG0_NEMP3</name>
<evidence type="ECO:0000313" key="2">
    <source>
        <dbReference type="EMBL" id="EIJ88657.1"/>
    </source>
</evidence>
<protein>
    <submittedName>
        <fullName evidence="2">Uncharacterized protein</fullName>
    </submittedName>
</protein>
<dbReference type="InParanoid" id="I3EHG0"/>
<dbReference type="Proteomes" id="UP000002872">
    <property type="component" value="Unassembled WGS sequence"/>
</dbReference>
<feature type="transmembrane region" description="Helical" evidence="1">
    <location>
        <begin position="116"/>
        <end position="138"/>
    </location>
</feature>
<evidence type="ECO:0000256" key="1">
    <source>
        <dbReference type="SAM" id="Phobius"/>
    </source>
</evidence>
<dbReference type="HOGENOM" id="CLU_774087_0_0_1"/>
<organism evidence="2 3">
    <name type="scientific">Nematocida parisii (strain ERTm3)</name>
    <name type="common">Nematode killer fungus</name>
    <dbReference type="NCBI Taxonomy" id="935791"/>
    <lineage>
        <taxon>Eukaryota</taxon>
        <taxon>Fungi</taxon>
        <taxon>Fungi incertae sedis</taxon>
        <taxon>Microsporidia</taxon>
        <taxon>Nematocida</taxon>
    </lineage>
</organism>
<gene>
    <name evidence="2" type="ORF">NEQG_01347</name>
</gene>
<keyword evidence="3" id="KW-1185">Reference proteome</keyword>
<dbReference type="AlphaFoldDB" id="I3EHG0"/>